<evidence type="ECO:0000313" key="3">
    <source>
        <dbReference type="Proteomes" id="UP000249547"/>
    </source>
</evidence>
<sequence>MDVTDFIDRINNKEDFVKFLSLFINDFQTNIDSWENRSIEDFLYAMKAFLEASKPNSMHKIDMTPSWQLFAKVLIASSIYE</sequence>
<comment type="caution">
    <text evidence="2">The sequence shown here is derived from an EMBL/GenBank/DDBJ whole genome shotgun (WGS) entry which is preliminary data.</text>
</comment>
<reference evidence="2 3" key="1">
    <citation type="submission" date="2018-06" db="EMBL/GenBank/DDBJ databases">
        <title>Genomic Encyclopedia of Archaeal and Bacterial Type Strains, Phase II (KMG-II): from individual species to whole genera.</title>
        <authorList>
            <person name="Goeker M."/>
        </authorList>
    </citation>
    <scope>NUCLEOTIDE SEQUENCE [LARGE SCALE GENOMIC DNA]</scope>
    <source>
        <strain evidence="2 3">DSM 23857</strain>
    </source>
</reference>
<dbReference type="AlphaFoldDB" id="A0A327QCP8"/>
<dbReference type="Pfam" id="PF24693">
    <property type="entry name" value="DUF7660"/>
    <property type="match status" value="1"/>
</dbReference>
<organism evidence="2 3">
    <name type="scientific">Chitinophaga skermanii</name>
    <dbReference type="NCBI Taxonomy" id="331697"/>
    <lineage>
        <taxon>Bacteria</taxon>
        <taxon>Pseudomonadati</taxon>
        <taxon>Bacteroidota</taxon>
        <taxon>Chitinophagia</taxon>
        <taxon>Chitinophagales</taxon>
        <taxon>Chitinophagaceae</taxon>
        <taxon>Chitinophaga</taxon>
    </lineage>
</organism>
<dbReference type="EMBL" id="QLLL01000006">
    <property type="protein sequence ID" value="RAJ02329.1"/>
    <property type="molecule type" value="Genomic_DNA"/>
</dbReference>
<dbReference type="InterPro" id="IPR056077">
    <property type="entry name" value="DUF7660"/>
</dbReference>
<evidence type="ECO:0000259" key="1">
    <source>
        <dbReference type="Pfam" id="PF24693"/>
    </source>
</evidence>
<dbReference type="OrthoDB" id="1373771at2"/>
<keyword evidence="3" id="KW-1185">Reference proteome</keyword>
<feature type="domain" description="DUF7660" evidence="1">
    <location>
        <begin position="12"/>
        <end position="81"/>
    </location>
</feature>
<accession>A0A327QCP8</accession>
<proteinExistence type="predicted"/>
<protein>
    <recommendedName>
        <fullName evidence="1">DUF7660 domain-containing protein</fullName>
    </recommendedName>
</protein>
<evidence type="ECO:0000313" key="2">
    <source>
        <dbReference type="EMBL" id="RAJ02329.1"/>
    </source>
</evidence>
<dbReference type="RefSeq" id="WP_148707349.1">
    <property type="nucleotide sequence ID" value="NZ_QLLL01000006.1"/>
</dbReference>
<gene>
    <name evidence="2" type="ORF">LX64_03340</name>
</gene>
<name>A0A327QCP8_9BACT</name>
<dbReference type="Proteomes" id="UP000249547">
    <property type="component" value="Unassembled WGS sequence"/>
</dbReference>